<dbReference type="GO" id="GO:0015293">
    <property type="term" value="F:symporter activity"/>
    <property type="evidence" value="ECO:0007669"/>
    <property type="project" value="UniProtKB-KW"/>
</dbReference>
<dbReference type="PANTHER" id="PTHR42948">
    <property type="entry name" value="TRANSPORTER"/>
    <property type="match status" value="1"/>
</dbReference>
<dbReference type="PANTHER" id="PTHR42948:SF1">
    <property type="entry name" value="TRANSPORTER"/>
    <property type="match status" value="1"/>
</dbReference>
<evidence type="ECO:0000256" key="6">
    <source>
        <dbReference type="RuleBase" id="RU003732"/>
    </source>
</evidence>
<evidence type="ECO:0000256" key="5">
    <source>
        <dbReference type="ARBA" id="ARBA00023136"/>
    </source>
</evidence>
<keyword evidence="6" id="KW-0769">Symport</keyword>
<reference evidence="8" key="1">
    <citation type="journal article" date="2021" name="PeerJ">
        <title>Extensive microbial diversity within the chicken gut microbiome revealed by metagenomics and culture.</title>
        <authorList>
            <person name="Gilroy R."/>
            <person name="Ravi A."/>
            <person name="Getino M."/>
            <person name="Pursley I."/>
            <person name="Horton D.L."/>
            <person name="Alikhan N.F."/>
            <person name="Baker D."/>
            <person name="Gharbi K."/>
            <person name="Hall N."/>
            <person name="Watson M."/>
            <person name="Adriaenssens E.M."/>
            <person name="Foster-Nyarko E."/>
            <person name="Jarju S."/>
            <person name="Secka A."/>
            <person name="Antonio M."/>
            <person name="Oren A."/>
            <person name="Chaudhuri R.R."/>
            <person name="La Ragione R."/>
            <person name="Hildebrand F."/>
            <person name="Pallen M.J."/>
        </authorList>
    </citation>
    <scope>NUCLEOTIDE SEQUENCE</scope>
    <source>
        <strain evidence="8">5032</strain>
    </source>
</reference>
<comment type="similarity">
    <text evidence="6">Belongs to the sodium:neurotransmitter symporter (SNF) (TC 2.A.22) family.</text>
</comment>
<evidence type="ECO:0000256" key="2">
    <source>
        <dbReference type="ARBA" id="ARBA00022448"/>
    </source>
</evidence>
<evidence type="ECO:0000256" key="1">
    <source>
        <dbReference type="ARBA" id="ARBA00004141"/>
    </source>
</evidence>
<keyword evidence="3 6" id="KW-0812">Transmembrane</keyword>
<feature type="transmembrane region" description="Helical" evidence="7">
    <location>
        <begin position="91"/>
        <end position="121"/>
    </location>
</feature>
<dbReference type="GO" id="GO:0016020">
    <property type="term" value="C:membrane"/>
    <property type="evidence" value="ECO:0007669"/>
    <property type="project" value="UniProtKB-SubCell"/>
</dbReference>
<dbReference type="InterPro" id="IPR000175">
    <property type="entry name" value="Na/ntran_symport"/>
</dbReference>
<evidence type="ECO:0000313" key="8">
    <source>
        <dbReference type="EMBL" id="HJA79578.1"/>
    </source>
</evidence>
<proteinExistence type="inferred from homology"/>
<dbReference type="CDD" id="cd10336">
    <property type="entry name" value="SLC6sbd_Tyt1-Like"/>
    <property type="match status" value="1"/>
</dbReference>
<feature type="transmembrane region" description="Helical" evidence="7">
    <location>
        <begin position="390"/>
        <end position="408"/>
    </location>
</feature>
<feature type="transmembrane region" description="Helical" evidence="7">
    <location>
        <begin position="148"/>
        <end position="166"/>
    </location>
</feature>
<evidence type="ECO:0000256" key="4">
    <source>
        <dbReference type="ARBA" id="ARBA00022989"/>
    </source>
</evidence>
<evidence type="ECO:0000256" key="3">
    <source>
        <dbReference type="ARBA" id="ARBA00022692"/>
    </source>
</evidence>
<dbReference type="Pfam" id="PF00209">
    <property type="entry name" value="SNF"/>
    <property type="match status" value="2"/>
</dbReference>
<keyword evidence="4 7" id="KW-1133">Transmembrane helix</keyword>
<dbReference type="NCBIfam" id="NF037979">
    <property type="entry name" value="Na_transp"/>
    <property type="match status" value="1"/>
</dbReference>
<reference evidence="8" key="2">
    <citation type="submission" date="2021-04" db="EMBL/GenBank/DDBJ databases">
        <authorList>
            <person name="Gilroy R."/>
        </authorList>
    </citation>
    <scope>NUCLEOTIDE SEQUENCE</scope>
    <source>
        <strain evidence="8">5032</strain>
    </source>
</reference>
<dbReference type="PROSITE" id="PS50267">
    <property type="entry name" value="NA_NEUROTRAN_SYMP_3"/>
    <property type="match status" value="1"/>
</dbReference>
<comment type="caution">
    <text evidence="8">The sequence shown here is derived from an EMBL/GenBank/DDBJ whole genome shotgun (WGS) entry which is preliminary data.</text>
</comment>
<organism evidence="8 9">
    <name type="scientific">Candidatus Desulfovibrio intestinavium</name>
    <dbReference type="NCBI Taxonomy" id="2838534"/>
    <lineage>
        <taxon>Bacteria</taxon>
        <taxon>Pseudomonadati</taxon>
        <taxon>Thermodesulfobacteriota</taxon>
        <taxon>Desulfovibrionia</taxon>
        <taxon>Desulfovibrionales</taxon>
        <taxon>Desulfovibrionaceae</taxon>
        <taxon>Desulfovibrio</taxon>
    </lineage>
</organism>
<accession>A0A9D2HQA3</accession>
<feature type="transmembrane region" description="Helical" evidence="7">
    <location>
        <begin position="258"/>
        <end position="284"/>
    </location>
</feature>
<dbReference type="SUPFAM" id="SSF161070">
    <property type="entry name" value="SNF-like"/>
    <property type="match status" value="1"/>
</dbReference>
<name>A0A9D2HQA3_9BACT</name>
<dbReference type="EMBL" id="DWZD01000046">
    <property type="protein sequence ID" value="HJA79578.1"/>
    <property type="molecule type" value="Genomic_DNA"/>
</dbReference>
<feature type="transmembrane region" description="Helical" evidence="7">
    <location>
        <begin position="43"/>
        <end position="70"/>
    </location>
</feature>
<evidence type="ECO:0000256" key="7">
    <source>
        <dbReference type="SAM" id="Phobius"/>
    </source>
</evidence>
<dbReference type="PRINTS" id="PR00176">
    <property type="entry name" value="NANEUSMPORT"/>
</dbReference>
<gene>
    <name evidence="8" type="ORF">H9784_08465</name>
</gene>
<feature type="transmembrane region" description="Helical" evidence="7">
    <location>
        <begin position="218"/>
        <end position="246"/>
    </location>
</feature>
<keyword evidence="5 7" id="KW-0472">Membrane</keyword>
<keyword evidence="2 6" id="KW-0813">Transport</keyword>
<feature type="transmembrane region" description="Helical" evidence="7">
    <location>
        <begin position="309"/>
        <end position="330"/>
    </location>
</feature>
<dbReference type="InterPro" id="IPR037272">
    <property type="entry name" value="SNS_sf"/>
</dbReference>
<dbReference type="PROSITE" id="PS00610">
    <property type="entry name" value="NA_NEUROTRAN_SYMP_1"/>
    <property type="match status" value="1"/>
</dbReference>
<dbReference type="Proteomes" id="UP000823821">
    <property type="component" value="Unassembled WGS sequence"/>
</dbReference>
<feature type="transmembrane region" description="Helical" evidence="7">
    <location>
        <begin position="350"/>
        <end position="370"/>
    </location>
</feature>
<dbReference type="AlphaFoldDB" id="A0A9D2HQA3"/>
<feature type="transmembrane region" description="Helical" evidence="7">
    <location>
        <begin position="178"/>
        <end position="206"/>
    </location>
</feature>
<protein>
    <recommendedName>
        <fullName evidence="6">Transporter</fullName>
    </recommendedName>
</protein>
<comment type="subcellular location">
    <subcellularLocation>
        <location evidence="1">Membrane</location>
        <topology evidence="1">Multi-pass membrane protein</topology>
    </subcellularLocation>
</comment>
<dbReference type="InterPro" id="IPR047218">
    <property type="entry name" value="YocR/YhdH-like"/>
</dbReference>
<sequence length="459" mass="49715">MSEHVEREMLGSRLGFLLLSAGCAIGLGNVWRFPYITGAYGGAIFVGIYLLCLIAMVPTMIMEFAVGRAARRNMGLAFRLLEPAGTRWHHCGWFALIGSYLLMMFYTTVTGWMLAYCWYMASGALSGLSPDEVGAFFGATLGDAGGQVLGMTLVVLIGCGVCVLGVQKGVERVVKFMMLGLLLILAALVLRSVTLPGAGGGIAFYLAPDAAKIGQTGLFAVINAAMNQAFFTLSVGIGAMCIFGSYQPKERSLTGEAVWIVGLDTFVAIMAGLIIFPACFAFGVRPDAGPGLVFVTLPNIFNSMDGGRFWGALFFIFMSFAALSTVIAVFENIISYTADVWGIPRRRGTVLHMIGIWLLSLPCALGFNLLSGFQPLGPGSSVLDLEDFLISNNILPLGGLIFLLFCTLRRAWGWENFLAEVDQGEGLKFPRWLHGYLTYVLPWLIIFVLVMGYVDKFCK</sequence>
<evidence type="ECO:0000313" key="9">
    <source>
        <dbReference type="Proteomes" id="UP000823821"/>
    </source>
</evidence>
<feature type="transmembrane region" description="Helical" evidence="7">
    <location>
        <begin position="436"/>
        <end position="454"/>
    </location>
</feature>
<feature type="transmembrane region" description="Helical" evidence="7">
    <location>
        <begin position="12"/>
        <end position="31"/>
    </location>
</feature>